<name>A0A811VCI9_CERCA</name>
<evidence type="ECO:0000313" key="2">
    <source>
        <dbReference type="Proteomes" id="UP000606786"/>
    </source>
</evidence>
<sequence>MHYAFKKATGQSSDYLSQVVRPSNRDVLVNGEKAASLISHSYSFLQNERRTEIMTYPHHVTTCHAVGSTMQRLQKPTTMPRLCGMPRQQHLGTICGDSTLLCPHVASAESGANQDGNQGEHWQCV</sequence>
<protein>
    <submittedName>
        <fullName evidence="1">(Mediterranean fruit fly) hypothetical protein</fullName>
    </submittedName>
</protein>
<accession>A0A811VCI9</accession>
<keyword evidence="2" id="KW-1185">Reference proteome</keyword>
<dbReference type="EMBL" id="CAJHJT010000056">
    <property type="protein sequence ID" value="CAD7012691.1"/>
    <property type="molecule type" value="Genomic_DNA"/>
</dbReference>
<evidence type="ECO:0000313" key="1">
    <source>
        <dbReference type="EMBL" id="CAD7012691.1"/>
    </source>
</evidence>
<gene>
    <name evidence="1" type="ORF">CCAP1982_LOCUS20798</name>
</gene>
<proteinExistence type="predicted"/>
<dbReference type="AlphaFoldDB" id="A0A811VCI9"/>
<organism evidence="1 2">
    <name type="scientific">Ceratitis capitata</name>
    <name type="common">Mediterranean fruit fly</name>
    <name type="synonym">Tephritis capitata</name>
    <dbReference type="NCBI Taxonomy" id="7213"/>
    <lineage>
        <taxon>Eukaryota</taxon>
        <taxon>Metazoa</taxon>
        <taxon>Ecdysozoa</taxon>
        <taxon>Arthropoda</taxon>
        <taxon>Hexapoda</taxon>
        <taxon>Insecta</taxon>
        <taxon>Pterygota</taxon>
        <taxon>Neoptera</taxon>
        <taxon>Endopterygota</taxon>
        <taxon>Diptera</taxon>
        <taxon>Brachycera</taxon>
        <taxon>Muscomorpha</taxon>
        <taxon>Tephritoidea</taxon>
        <taxon>Tephritidae</taxon>
        <taxon>Ceratitis</taxon>
        <taxon>Ceratitis</taxon>
    </lineage>
</organism>
<dbReference type="Proteomes" id="UP000606786">
    <property type="component" value="Unassembled WGS sequence"/>
</dbReference>
<reference evidence="1" key="1">
    <citation type="submission" date="2020-11" db="EMBL/GenBank/DDBJ databases">
        <authorList>
            <person name="Whitehead M."/>
        </authorList>
    </citation>
    <scope>NUCLEOTIDE SEQUENCE</scope>
    <source>
        <strain evidence="1">EGII</strain>
    </source>
</reference>
<comment type="caution">
    <text evidence="1">The sequence shown here is derived from an EMBL/GenBank/DDBJ whole genome shotgun (WGS) entry which is preliminary data.</text>
</comment>